<evidence type="ECO:0000259" key="2">
    <source>
        <dbReference type="Pfam" id="PF13439"/>
    </source>
</evidence>
<organism evidence="3 4">
    <name type="scientific">Clostridium rhizosphaerae</name>
    <dbReference type="NCBI Taxonomy" id="2803861"/>
    <lineage>
        <taxon>Bacteria</taxon>
        <taxon>Bacillati</taxon>
        <taxon>Bacillota</taxon>
        <taxon>Clostridia</taxon>
        <taxon>Eubacteriales</taxon>
        <taxon>Clostridiaceae</taxon>
        <taxon>Clostridium</taxon>
    </lineage>
</organism>
<protein>
    <submittedName>
        <fullName evidence="3">Glycosyltransferase family 4 protein</fullName>
    </submittedName>
</protein>
<keyword evidence="4" id="KW-1185">Reference proteome</keyword>
<dbReference type="InterPro" id="IPR001296">
    <property type="entry name" value="Glyco_trans_1"/>
</dbReference>
<evidence type="ECO:0000313" key="3">
    <source>
        <dbReference type="EMBL" id="MBL4937326.1"/>
    </source>
</evidence>
<name>A0ABS1TFD9_9CLOT</name>
<dbReference type="Pfam" id="PF00534">
    <property type="entry name" value="Glycos_transf_1"/>
    <property type="match status" value="1"/>
</dbReference>
<evidence type="ECO:0000313" key="4">
    <source>
        <dbReference type="Proteomes" id="UP000632377"/>
    </source>
</evidence>
<reference evidence="3 4" key="1">
    <citation type="submission" date="2021-01" db="EMBL/GenBank/DDBJ databases">
        <title>Genome public.</title>
        <authorList>
            <person name="Liu C."/>
            <person name="Sun Q."/>
        </authorList>
    </citation>
    <scope>NUCLEOTIDE SEQUENCE [LARGE SCALE GENOMIC DNA]</scope>
    <source>
        <strain evidence="3 4">YIM B02515</strain>
    </source>
</reference>
<dbReference type="Pfam" id="PF13439">
    <property type="entry name" value="Glyco_transf_4"/>
    <property type="match status" value="1"/>
</dbReference>
<dbReference type="RefSeq" id="WP_202750080.1">
    <property type="nucleotide sequence ID" value="NZ_JAESWC010000014.1"/>
</dbReference>
<gene>
    <name evidence="3" type="ORF">JK636_16475</name>
</gene>
<dbReference type="SUPFAM" id="SSF53756">
    <property type="entry name" value="UDP-Glycosyltransferase/glycogen phosphorylase"/>
    <property type="match status" value="1"/>
</dbReference>
<dbReference type="CDD" id="cd03817">
    <property type="entry name" value="GT4_UGDG-like"/>
    <property type="match status" value="1"/>
</dbReference>
<comment type="caution">
    <text evidence="3">The sequence shown here is derived from an EMBL/GenBank/DDBJ whole genome shotgun (WGS) entry which is preliminary data.</text>
</comment>
<dbReference type="PANTHER" id="PTHR45947:SF3">
    <property type="entry name" value="SULFOQUINOVOSYL TRANSFERASE SQD2"/>
    <property type="match status" value="1"/>
</dbReference>
<proteinExistence type="predicted"/>
<evidence type="ECO:0000259" key="1">
    <source>
        <dbReference type="Pfam" id="PF00534"/>
    </source>
</evidence>
<dbReference type="InterPro" id="IPR050194">
    <property type="entry name" value="Glycosyltransferase_grp1"/>
</dbReference>
<sequence length="392" mass="44635">MKILITTDTYFPMINGVVTSTNNLYKELKTKGHEVKILTLSHRSEEWSEGDIYYLKSVKTRIYPDARIKVPFYNKLIKEILDWKPDIVHSQTEFSTMIAAKHIARKLNIPHIHTYHTLYEDYLKYILNGKVIKKGAAAMFTKLLLNSLDGVVAPTDKTREVLEGYGVNTYMHIVPTGIDLRKFQREISEEEKEELYRKLNLNREDKIIAYVGRIAEEKNISEIISLFPSVLEKAENTKLLIVGGGPYIDELKQQVDDMELEGKVIFAGMVKPEEVYKYYKLAHTFVTASTSETQGLTYLEALSTGCPIVCKYDKCIEGVVLQGTNGYAYKTEAQFSDYISRILLNDGLRLSMSEAAQAKADEYSSSTFAAKILETYNKTIEYSEFINVQVGA</sequence>
<dbReference type="Proteomes" id="UP000632377">
    <property type="component" value="Unassembled WGS sequence"/>
</dbReference>
<accession>A0ABS1TFD9</accession>
<feature type="domain" description="Glycosyl transferase family 1" evidence="1">
    <location>
        <begin position="192"/>
        <end position="357"/>
    </location>
</feature>
<dbReference type="InterPro" id="IPR028098">
    <property type="entry name" value="Glyco_trans_4-like_N"/>
</dbReference>
<dbReference type="Gene3D" id="3.40.50.2000">
    <property type="entry name" value="Glycogen Phosphorylase B"/>
    <property type="match status" value="2"/>
</dbReference>
<dbReference type="EMBL" id="JAESWC010000014">
    <property type="protein sequence ID" value="MBL4937326.1"/>
    <property type="molecule type" value="Genomic_DNA"/>
</dbReference>
<feature type="domain" description="Glycosyltransferase subfamily 4-like N-terminal" evidence="2">
    <location>
        <begin position="14"/>
        <end position="181"/>
    </location>
</feature>
<dbReference type="PANTHER" id="PTHR45947">
    <property type="entry name" value="SULFOQUINOVOSYL TRANSFERASE SQD2"/>
    <property type="match status" value="1"/>
</dbReference>